<dbReference type="CDD" id="cd06261">
    <property type="entry name" value="TM_PBP2"/>
    <property type="match status" value="1"/>
</dbReference>
<evidence type="ECO:0000313" key="13">
    <source>
        <dbReference type="EMBL" id="VEG74300.1"/>
    </source>
</evidence>
<dbReference type="STRING" id="1278298.GCA_000428685_01836"/>
<evidence type="ECO:0000256" key="6">
    <source>
        <dbReference type="ARBA" id="ARBA00022692"/>
    </source>
</evidence>
<evidence type="ECO:0000259" key="12">
    <source>
        <dbReference type="PROSITE" id="PS50928"/>
    </source>
</evidence>
<organism evidence="13 14">
    <name type="scientific">Actinomyces slackii</name>
    <dbReference type="NCBI Taxonomy" id="52774"/>
    <lineage>
        <taxon>Bacteria</taxon>
        <taxon>Bacillati</taxon>
        <taxon>Actinomycetota</taxon>
        <taxon>Actinomycetes</taxon>
        <taxon>Actinomycetales</taxon>
        <taxon>Actinomycetaceae</taxon>
        <taxon>Actinomyces</taxon>
    </lineage>
</organism>
<keyword evidence="7 9" id="KW-1133">Transmembrane helix</keyword>
<dbReference type="InterPro" id="IPR011864">
    <property type="entry name" value="Phosphate_PstC"/>
</dbReference>
<name>A0A448KBL8_9ACTO</name>
<reference evidence="13 14" key="1">
    <citation type="submission" date="2018-12" db="EMBL/GenBank/DDBJ databases">
        <authorList>
            <consortium name="Pathogen Informatics"/>
        </authorList>
    </citation>
    <scope>NUCLEOTIDE SEQUENCE [LARGE SCALE GENOMIC DNA]</scope>
    <source>
        <strain evidence="13 14">NCTC11923</strain>
    </source>
</reference>
<evidence type="ECO:0000256" key="5">
    <source>
        <dbReference type="ARBA" id="ARBA00022592"/>
    </source>
</evidence>
<feature type="transmembrane region" description="Helical" evidence="9">
    <location>
        <begin position="208"/>
        <end position="227"/>
    </location>
</feature>
<feature type="compositionally biased region" description="Low complexity" evidence="11">
    <location>
        <begin position="1"/>
        <end position="14"/>
    </location>
</feature>
<keyword evidence="6 9" id="KW-0812">Transmembrane</keyword>
<feature type="domain" description="ABC transmembrane type-1" evidence="12">
    <location>
        <begin position="117"/>
        <end position="343"/>
    </location>
</feature>
<protein>
    <recommendedName>
        <fullName evidence="10">Phosphate transport system permease protein</fullName>
    </recommendedName>
</protein>
<dbReference type="GO" id="GO:0005886">
    <property type="term" value="C:plasma membrane"/>
    <property type="evidence" value="ECO:0007669"/>
    <property type="project" value="UniProtKB-SubCell"/>
</dbReference>
<dbReference type="Gene3D" id="1.10.3720.10">
    <property type="entry name" value="MetI-like"/>
    <property type="match status" value="1"/>
</dbReference>
<dbReference type="GO" id="GO:0006817">
    <property type="term" value="P:phosphate ion transport"/>
    <property type="evidence" value="ECO:0007669"/>
    <property type="project" value="UniProtKB-KW"/>
</dbReference>
<comment type="subcellular location">
    <subcellularLocation>
        <location evidence="1 9">Cell membrane</location>
        <topology evidence="1 9">Multi-pass membrane protein</topology>
    </subcellularLocation>
</comment>
<evidence type="ECO:0000256" key="4">
    <source>
        <dbReference type="ARBA" id="ARBA00022475"/>
    </source>
</evidence>
<evidence type="ECO:0000256" key="11">
    <source>
        <dbReference type="SAM" id="MobiDB-lite"/>
    </source>
</evidence>
<keyword evidence="3 9" id="KW-0813">Transport</keyword>
<evidence type="ECO:0000256" key="10">
    <source>
        <dbReference type="RuleBase" id="RU363054"/>
    </source>
</evidence>
<evidence type="ECO:0000256" key="9">
    <source>
        <dbReference type="RuleBase" id="RU363032"/>
    </source>
</evidence>
<dbReference type="SUPFAM" id="SSF161098">
    <property type="entry name" value="MetI-like"/>
    <property type="match status" value="1"/>
</dbReference>
<evidence type="ECO:0000256" key="7">
    <source>
        <dbReference type="ARBA" id="ARBA00022989"/>
    </source>
</evidence>
<dbReference type="Proteomes" id="UP000276899">
    <property type="component" value="Chromosome"/>
</dbReference>
<comment type="function">
    <text evidence="10">Part of the binding-protein-dependent transport system for phosphate; probably responsible for the translocation of the substrate across the membrane.</text>
</comment>
<dbReference type="PANTHER" id="PTHR30425:SF1">
    <property type="entry name" value="PHOSPHATE TRANSPORT SYSTEM PERMEASE PROTEIN PSTC"/>
    <property type="match status" value="1"/>
</dbReference>
<dbReference type="GO" id="GO:0005315">
    <property type="term" value="F:phosphate transmembrane transporter activity"/>
    <property type="evidence" value="ECO:0007669"/>
    <property type="project" value="InterPro"/>
</dbReference>
<feature type="transmembrane region" description="Helical" evidence="9">
    <location>
        <begin position="154"/>
        <end position="178"/>
    </location>
</feature>
<gene>
    <name evidence="13" type="primary">pstC</name>
    <name evidence="13" type="ORF">NCTC11923_00934</name>
</gene>
<dbReference type="InterPro" id="IPR035906">
    <property type="entry name" value="MetI-like_sf"/>
</dbReference>
<accession>A0A448KBL8</accession>
<evidence type="ECO:0000256" key="3">
    <source>
        <dbReference type="ARBA" id="ARBA00022448"/>
    </source>
</evidence>
<feature type="region of interest" description="Disordered" evidence="11">
    <location>
        <begin position="1"/>
        <end position="54"/>
    </location>
</feature>
<dbReference type="PROSITE" id="PS50928">
    <property type="entry name" value="ABC_TM1"/>
    <property type="match status" value="1"/>
</dbReference>
<dbReference type="NCBIfam" id="TIGR02138">
    <property type="entry name" value="phosphate_pstC"/>
    <property type="match status" value="1"/>
</dbReference>
<evidence type="ECO:0000256" key="2">
    <source>
        <dbReference type="ARBA" id="ARBA00007069"/>
    </source>
</evidence>
<dbReference type="PANTHER" id="PTHR30425">
    <property type="entry name" value="PHOSPHATE TRANSPORT SYSTEM PERMEASE PROTEIN PST"/>
    <property type="match status" value="1"/>
</dbReference>
<feature type="transmembrane region" description="Helical" evidence="9">
    <location>
        <begin position="60"/>
        <end position="89"/>
    </location>
</feature>
<feature type="transmembrane region" description="Helical" evidence="9">
    <location>
        <begin position="317"/>
        <end position="340"/>
    </location>
</feature>
<evidence type="ECO:0000256" key="1">
    <source>
        <dbReference type="ARBA" id="ARBA00004651"/>
    </source>
</evidence>
<dbReference type="KEGG" id="asla:NCTC11923_00934"/>
<feature type="transmembrane region" description="Helical" evidence="9">
    <location>
        <begin position="276"/>
        <end position="297"/>
    </location>
</feature>
<keyword evidence="4 10" id="KW-1003">Cell membrane</keyword>
<dbReference type="InterPro" id="IPR000515">
    <property type="entry name" value="MetI-like"/>
</dbReference>
<dbReference type="AlphaFoldDB" id="A0A448KBL8"/>
<proteinExistence type="inferred from homology"/>
<evidence type="ECO:0000313" key="14">
    <source>
        <dbReference type="Proteomes" id="UP000276899"/>
    </source>
</evidence>
<dbReference type="InterPro" id="IPR051124">
    <property type="entry name" value="Phosphate_Transport_Permease"/>
</dbReference>
<feature type="transmembrane region" description="Helical" evidence="9">
    <location>
        <begin position="109"/>
        <end position="142"/>
    </location>
</feature>
<comment type="similarity">
    <text evidence="2 10">Belongs to the binding-protein-dependent transport system permease family. CysTW subfamily.</text>
</comment>
<sequence length="357" mass="37706">MATTPPHDAAEGAPPAGPDDARPASQQEAGLAERAQRPEPDGAQTAIRTGRAPGRTGNRVFTGLSFGAGLLIMVVLALVTAFLVGQALPAFTASSADLEDISFMRGQGFWSYVAPLVFGTLLSSLIALAVAVPLSIAVALFISHFAPRRLAQGLGYLVDLLAAIPSVVFGLWGFLWLVPLLDPLYSQLTETLGFIPLFADYTAPAKNIMTASLVLAVMILPIITATIREVFLQTPKLHEEASLALGATRYEMIRQAVLPFGRSGIISASMLGLGRALGETMAVLMILSPGLGINLRVLQAGQHQTIAANIAAQFREAFGMSVNVLIATGLVLFIITFAVNSMARWVIARRAEFSGAN</sequence>
<keyword evidence="8 9" id="KW-0472">Membrane</keyword>
<dbReference type="EMBL" id="LR134363">
    <property type="protein sequence ID" value="VEG74300.1"/>
    <property type="molecule type" value="Genomic_DNA"/>
</dbReference>
<dbReference type="Pfam" id="PF00528">
    <property type="entry name" value="BPD_transp_1"/>
    <property type="match status" value="1"/>
</dbReference>
<keyword evidence="14" id="KW-1185">Reference proteome</keyword>
<evidence type="ECO:0000256" key="8">
    <source>
        <dbReference type="ARBA" id="ARBA00023136"/>
    </source>
</evidence>
<keyword evidence="5 10" id="KW-0592">Phosphate transport</keyword>